<keyword evidence="2" id="KW-1185">Reference proteome</keyword>
<comment type="caution">
    <text evidence="1">The sequence shown here is derived from an EMBL/GenBank/DDBJ whole genome shotgun (WGS) entry which is preliminary data.</text>
</comment>
<name>A0AAU9P6U7_9ASTR</name>
<protein>
    <submittedName>
        <fullName evidence="1">Uncharacterized protein</fullName>
    </submittedName>
</protein>
<organism evidence="1 2">
    <name type="scientific">Lactuca virosa</name>
    <dbReference type="NCBI Taxonomy" id="75947"/>
    <lineage>
        <taxon>Eukaryota</taxon>
        <taxon>Viridiplantae</taxon>
        <taxon>Streptophyta</taxon>
        <taxon>Embryophyta</taxon>
        <taxon>Tracheophyta</taxon>
        <taxon>Spermatophyta</taxon>
        <taxon>Magnoliopsida</taxon>
        <taxon>eudicotyledons</taxon>
        <taxon>Gunneridae</taxon>
        <taxon>Pentapetalae</taxon>
        <taxon>asterids</taxon>
        <taxon>campanulids</taxon>
        <taxon>Asterales</taxon>
        <taxon>Asteraceae</taxon>
        <taxon>Cichorioideae</taxon>
        <taxon>Cichorieae</taxon>
        <taxon>Lactucinae</taxon>
        <taxon>Lactuca</taxon>
    </lineage>
</organism>
<dbReference type="EMBL" id="CAKMRJ010005523">
    <property type="protein sequence ID" value="CAH1445671.1"/>
    <property type="molecule type" value="Genomic_DNA"/>
</dbReference>
<gene>
    <name evidence="1" type="ORF">LVIROSA_LOCUS31419</name>
</gene>
<dbReference type="AlphaFoldDB" id="A0AAU9P6U7"/>
<accession>A0AAU9P6U7</accession>
<reference evidence="1 2" key="1">
    <citation type="submission" date="2022-01" db="EMBL/GenBank/DDBJ databases">
        <authorList>
            <person name="Xiong W."/>
            <person name="Schranz E."/>
        </authorList>
    </citation>
    <scope>NUCLEOTIDE SEQUENCE [LARGE SCALE GENOMIC DNA]</scope>
</reference>
<proteinExistence type="predicted"/>
<dbReference type="Proteomes" id="UP001157418">
    <property type="component" value="Unassembled WGS sequence"/>
</dbReference>
<evidence type="ECO:0000313" key="1">
    <source>
        <dbReference type="EMBL" id="CAH1445671.1"/>
    </source>
</evidence>
<evidence type="ECO:0000313" key="2">
    <source>
        <dbReference type="Proteomes" id="UP001157418"/>
    </source>
</evidence>
<sequence>MPIYFGESRGHLHLADTPDGSRNHLQLNVYEMLKDHSGWFVKYRVELVEFLNAYPEMIRINPDPSIPIYYDYQLLDVVRGEEEDETFMVIQIPGNRIIRYNVADKSFKQVFDTSPFYSGPIGLEEVHPYVETIVSL</sequence>